<keyword evidence="3" id="KW-0862">Zinc</keyword>
<comment type="caution">
    <text evidence="6">The sequence shown here is derived from an EMBL/GenBank/DDBJ whole genome shotgun (WGS) entry which is preliminary data.</text>
</comment>
<dbReference type="GO" id="GO:0016603">
    <property type="term" value="F:glutaminyl-peptide cyclotransferase activity"/>
    <property type="evidence" value="ECO:0007669"/>
    <property type="project" value="InterPro"/>
</dbReference>
<name>A0AAD5RT04_9PEZI</name>
<dbReference type="InterPro" id="IPR007484">
    <property type="entry name" value="Peptidase_M28"/>
</dbReference>
<dbReference type="GO" id="GO:0006508">
    <property type="term" value="P:proteolysis"/>
    <property type="evidence" value="ECO:0007669"/>
    <property type="project" value="UniProtKB-KW"/>
</dbReference>
<dbReference type="InterPro" id="IPR037457">
    <property type="entry name" value="M28_QC"/>
</dbReference>
<dbReference type="GO" id="GO:0008233">
    <property type="term" value="F:peptidase activity"/>
    <property type="evidence" value="ECO:0007669"/>
    <property type="project" value="UniProtKB-KW"/>
</dbReference>
<sequence length="389" mass="43527">MAPPFMCSLLFPLFLAVLSIASGYTPISDDTLKSLPVANDDFNIETGSLLSPLLITRVPGTGGQVEAQNHIASFFQENLPEWSVSWHNTTDTTPLTEDEEIPFQNIIVRRDPPWAAEGDVGRLTLVAHYDSKVEPEGFIGAIDSAAPCAMLMHVARSLEEGLKHMWAEMEENGEAGDPFTEVKGVQILFLDGEEAWETWTRTDSLYGARSLAEYWDTTPHAAMSAYRNPLNSISLFVLLDLLGTANPRIPSYFQNTHWAYKKYASMESRLRNLHLLTSKPASGTFLPDKDKKASDFSRGFVEDDHVPFMRRGVPVLHLIPTPFPSVWHTLEDDGEHLDIDTVKDWAQITLGFAAEWMDLEGHMPTTKGRRADRVQVERGADEPKTKTEL</sequence>
<evidence type="ECO:0000256" key="4">
    <source>
        <dbReference type="SAM" id="MobiDB-lite"/>
    </source>
</evidence>
<dbReference type="EMBL" id="JAKWBI020000081">
    <property type="protein sequence ID" value="KAJ2903442.1"/>
    <property type="molecule type" value="Genomic_DNA"/>
</dbReference>
<accession>A0AAD5RT04</accession>
<feature type="chain" id="PRO_5041784063" description="Peptide hydrolase" evidence="3">
    <location>
        <begin position="24"/>
        <end position="389"/>
    </location>
</feature>
<keyword evidence="3" id="KW-0645">Protease</keyword>
<dbReference type="PANTHER" id="PTHR12283">
    <property type="entry name" value="GLUTAMINYL-PEPTIDE CYCLOTRANSFERASE"/>
    <property type="match status" value="1"/>
</dbReference>
<dbReference type="AlphaFoldDB" id="A0AAD5RT04"/>
<evidence type="ECO:0000256" key="1">
    <source>
        <dbReference type="ARBA" id="ARBA00022679"/>
    </source>
</evidence>
<keyword evidence="3" id="KW-0378">Hydrolase</keyword>
<dbReference type="Proteomes" id="UP001201980">
    <property type="component" value="Unassembled WGS sequence"/>
</dbReference>
<gene>
    <name evidence="6" type="ORF">MKZ38_009927</name>
</gene>
<protein>
    <recommendedName>
        <fullName evidence="3">Peptide hydrolase</fullName>
        <ecNumber evidence="3">3.4.-.-</ecNumber>
    </recommendedName>
</protein>
<feature type="domain" description="Peptidase M28" evidence="5">
    <location>
        <begin position="122"/>
        <end position="351"/>
    </location>
</feature>
<dbReference type="SUPFAM" id="SSF53187">
    <property type="entry name" value="Zn-dependent exopeptidases"/>
    <property type="match status" value="1"/>
</dbReference>
<keyword evidence="3" id="KW-0732">Signal</keyword>
<dbReference type="InterPro" id="IPR040234">
    <property type="entry name" value="QC/QCL"/>
</dbReference>
<keyword evidence="3" id="KW-0479">Metal-binding</keyword>
<organism evidence="6 7">
    <name type="scientific">Zalerion maritima</name>
    <dbReference type="NCBI Taxonomy" id="339359"/>
    <lineage>
        <taxon>Eukaryota</taxon>
        <taxon>Fungi</taxon>
        <taxon>Dikarya</taxon>
        <taxon>Ascomycota</taxon>
        <taxon>Pezizomycotina</taxon>
        <taxon>Sordariomycetes</taxon>
        <taxon>Lulworthiomycetidae</taxon>
        <taxon>Lulworthiales</taxon>
        <taxon>Lulworthiaceae</taxon>
        <taxon>Zalerion</taxon>
    </lineage>
</organism>
<dbReference type="EC" id="3.4.-.-" evidence="3"/>
<dbReference type="GO" id="GO:0008270">
    <property type="term" value="F:zinc ion binding"/>
    <property type="evidence" value="ECO:0007669"/>
    <property type="project" value="TreeGrafter"/>
</dbReference>
<dbReference type="PANTHER" id="PTHR12283:SF6">
    <property type="entry name" value="GLUTAMINYL-PEPTIDE CYCLOTRANSFERASE-RELATED"/>
    <property type="match status" value="1"/>
</dbReference>
<comment type="similarity">
    <text evidence="3">Belongs to the peptidase M28 family.</text>
</comment>
<dbReference type="Pfam" id="PF04389">
    <property type="entry name" value="Peptidase_M28"/>
    <property type="match status" value="1"/>
</dbReference>
<evidence type="ECO:0000313" key="6">
    <source>
        <dbReference type="EMBL" id="KAJ2903442.1"/>
    </source>
</evidence>
<feature type="signal peptide" evidence="3">
    <location>
        <begin position="1"/>
        <end position="23"/>
    </location>
</feature>
<keyword evidence="7" id="KW-1185">Reference proteome</keyword>
<feature type="compositionally biased region" description="Basic and acidic residues" evidence="4">
    <location>
        <begin position="369"/>
        <end position="389"/>
    </location>
</feature>
<feature type="region of interest" description="Disordered" evidence="4">
    <location>
        <begin position="363"/>
        <end position="389"/>
    </location>
</feature>
<keyword evidence="2" id="KW-0012">Acyltransferase</keyword>
<reference evidence="6" key="1">
    <citation type="submission" date="2022-07" db="EMBL/GenBank/DDBJ databases">
        <title>Draft genome sequence of Zalerion maritima ATCC 34329, a (micro)plastics degrading marine fungus.</title>
        <authorList>
            <person name="Paco A."/>
            <person name="Goncalves M.F.M."/>
            <person name="Rocha-Santos T.A.P."/>
            <person name="Alves A."/>
        </authorList>
    </citation>
    <scope>NUCLEOTIDE SEQUENCE</scope>
    <source>
        <strain evidence="6">ATCC 34329</strain>
    </source>
</reference>
<dbReference type="Gene3D" id="3.40.630.10">
    <property type="entry name" value="Zn peptidases"/>
    <property type="match status" value="1"/>
</dbReference>
<dbReference type="CDD" id="cd03880">
    <property type="entry name" value="M28_QC_like"/>
    <property type="match status" value="1"/>
</dbReference>
<proteinExistence type="inferred from homology"/>
<evidence type="ECO:0000259" key="5">
    <source>
        <dbReference type="Pfam" id="PF04389"/>
    </source>
</evidence>
<evidence type="ECO:0000256" key="3">
    <source>
        <dbReference type="RuleBase" id="RU361240"/>
    </source>
</evidence>
<keyword evidence="1" id="KW-0808">Transferase</keyword>
<evidence type="ECO:0000256" key="2">
    <source>
        <dbReference type="ARBA" id="ARBA00023315"/>
    </source>
</evidence>
<evidence type="ECO:0000313" key="7">
    <source>
        <dbReference type="Proteomes" id="UP001201980"/>
    </source>
</evidence>